<dbReference type="NCBIfam" id="TIGR00512">
    <property type="entry name" value="salvage_mtnA"/>
    <property type="match status" value="1"/>
</dbReference>
<dbReference type="InterPro" id="IPR011559">
    <property type="entry name" value="Initiation_fac_2B_a/b/d"/>
</dbReference>
<dbReference type="Pfam" id="PF01008">
    <property type="entry name" value="IF-2B"/>
    <property type="match status" value="1"/>
</dbReference>
<feature type="active site" description="Proton donor" evidence="2">
    <location>
        <position position="241"/>
    </location>
</feature>
<keyword evidence="2" id="KW-0486">Methionine biosynthesis</keyword>
<comment type="catalytic activity">
    <reaction evidence="2">
        <text>5-(methylsulfanyl)-alpha-D-ribose 1-phosphate = 5-(methylsulfanyl)-D-ribulose 1-phosphate</text>
        <dbReference type="Rhea" id="RHEA:19989"/>
        <dbReference type="ChEBI" id="CHEBI:58533"/>
        <dbReference type="ChEBI" id="CHEBI:58548"/>
        <dbReference type="EC" id="5.3.1.23"/>
    </reaction>
</comment>
<reference evidence="3 4" key="1">
    <citation type="submission" date="2024-02" db="EMBL/GenBank/DDBJ databases">
        <title>Herpetosiphon gulosus NBRC 112829.</title>
        <authorList>
            <person name="Ichikawa N."/>
            <person name="Katano-Makiyama Y."/>
            <person name="Hidaka K."/>
        </authorList>
    </citation>
    <scope>NUCLEOTIDE SEQUENCE [LARGE SCALE GENOMIC DNA]</scope>
    <source>
        <strain evidence="3 4">NBRC 112829</strain>
    </source>
</reference>
<feature type="binding site" evidence="2">
    <location>
        <begin position="251"/>
        <end position="252"/>
    </location>
    <ligand>
        <name>substrate</name>
    </ligand>
</feature>
<feature type="site" description="Transition state stabilizer" evidence="2">
    <location>
        <position position="161"/>
    </location>
</feature>
<comment type="pathway">
    <text evidence="2">Amino-acid biosynthesis; L-methionine biosynthesis via salvage pathway; L-methionine from S-methyl-5-thio-alpha-D-ribose 1-phosphate: step 1/6.</text>
</comment>
<dbReference type="SUPFAM" id="SSF100950">
    <property type="entry name" value="NagB/RpiA/CoA transferase-like"/>
    <property type="match status" value="1"/>
</dbReference>
<evidence type="ECO:0000313" key="3">
    <source>
        <dbReference type="EMBL" id="GAA5530212.1"/>
    </source>
</evidence>
<evidence type="ECO:0000256" key="2">
    <source>
        <dbReference type="HAMAP-Rule" id="MF_01678"/>
    </source>
</evidence>
<keyword evidence="4" id="KW-1185">Reference proteome</keyword>
<keyword evidence="1 2" id="KW-0413">Isomerase</keyword>
<dbReference type="EC" id="5.3.1.23" evidence="2"/>
<dbReference type="PANTHER" id="PTHR43475:SF1">
    <property type="entry name" value="METHYLTHIORIBOSE-1-PHOSPHATE ISOMERASE"/>
    <property type="match status" value="1"/>
</dbReference>
<name>A0ABP9X474_9CHLR</name>
<protein>
    <recommendedName>
        <fullName evidence="2">Methylthioribose-1-phosphate isomerase</fullName>
        <shortName evidence="2">M1Pi</shortName>
        <shortName evidence="2">MTR-1-P isomerase</shortName>
        <ecNumber evidence="2">5.3.1.23</ecNumber>
    </recommendedName>
    <alternativeName>
        <fullName evidence="2">S-methyl-5-thioribose-1-phosphate isomerase</fullName>
    </alternativeName>
</protein>
<dbReference type="PANTHER" id="PTHR43475">
    <property type="entry name" value="METHYLTHIORIBOSE-1-PHOSPHATE ISOMERASE"/>
    <property type="match status" value="1"/>
</dbReference>
<dbReference type="InterPro" id="IPR037171">
    <property type="entry name" value="NagB/RpiA_transferase-like"/>
</dbReference>
<keyword evidence="2" id="KW-0028">Amino-acid biosynthesis</keyword>
<dbReference type="Gene3D" id="3.40.50.10470">
    <property type="entry name" value="Translation initiation factor eif-2b, domain 2"/>
    <property type="match status" value="1"/>
</dbReference>
<sequence>MQPMAEVLKTVWWDKVPCLIDQRRLPATLDIVRCEDLNSVIEAIRSMQVRGAPAIGITAAYGMALAAQRSTAQTSSKLLEKLAKAKALLDEARPTAINLAWATQRMLDVAQANQTLEVDQLRQRLLAEAEAIRDQDEAMCRAIGQHGKVLLAQSRNVLTHCNAGGLATAAYGTALAPIRAVHEDGQPIHVWVDETRPFLQGARLTAWELQQAGIDLTLITDNMAAYFMQQGQVDCIIVGSDRIAANGDVANKIGTYGLAVLAKAHNIPLYVAAPTSTIDLQTANGAAIPIEQRSSQEVTHIGQQAIAAAGIKVAHPAFDVTPAHLVTAIITEQGIAYPPFAEHLQTMVEAANAANASQ</sequence>
<proteinExistence type="inferred from homology"/>
<evidence type="ECO:0000313" key="4">
    <source>
        <dbReference type="Proteomes" id="UP001428290"/>
    </source>
</evidence>
<feature type="binding site" evidence="2">
    <location>
        <begin position="50"/>
        <end position="52"/>
    </location>
    <ligand>
        <name>substrate</name>
    </ligand>
</feature>
<dbReference type="GO" id="GO:0016853">
    <property type="term" value="F:isomerase activity"/>
    <property type="evidence" value="ECO:0007669"/>
    <property type="project" value="UniProtKB-KW"/>
</dbReference>
<dbReference type="Gene3D" id="1.20.120.420">
    <property type="entry name" value="translation initiation factor eif-2b, domain 1"/>
    <property type="match status" value="1"/>
</dbReference>
<dbReference type="NCBIfam" id="TIGR00524">
    <property type="entry name" value="eIF-2B_rel"/>
    <property type="match status" value="1"/>
</dbReference>
<dbReference type="NCBIfam" id="NF004326">
    <property type="entry name" value="PRK05720.1"/>
    <property type="match status" value="1"/>
</dbReference>
<feature type="binding site" evidence="2">
    <location>
        <position position="93"/>
    </location>
    <ligand>
        <name>substrate</name>
    </ligand>
</feature>
<dbReference type="Proteomes" id="UP001428290">
    <property type="component" value="Unassembled WGS sequence"/>
</dbReference>
<dbReference type="InterPro" id="IPR042529">
    <property type="entry name" value="IF_2B-like_C"/>
</dbReference>
<evidence type="ECO:0000256" key="1">
    <source>
        <dbReference type="ARBA" id="ARBA00023235"/>
    </source>
</evidence>
<gene>
    <name evidence="3" type="primary">drdI</name>
    <name evidence="2" type="synonym">mtnA</name>
    <name evidence="3" type="ORF">Hgul01_04030</name>
</gene>
<comment type="similarity">
    <text evidence="2">Belongs to the EIF-2B alpha/beta/delta subunits family. MtnA subfamily.</text>
</comment>
<accession>A0ABP9X474</accession>
<comment type="function">
    <text evidence="2">Catalyzes the interconversion of methylthioribose-1-phosphate (MTR-1-P) into methylthioribulose-1-phosphate (MTRu-1-P).</text>
</comment>
<dbReference type="InterPro" id="IPR027363">
    <property type="entry name" value="M1Pi_N"/>
</dbReference>
<feature type="binding site" evidence="2">
    <location>
        <position position="200"/>
    </location>
    <ligand>
        <name>substrate</name>
    </ligand>
</feature>
<comment type="caution">
    <text evidence="3">The sequence shown here is derived from an EMBL/GenBank/DDBJ whole genome shotgun (WGS) entry which is preliminary data.</text>
</comment>
<dbReference type="HAMAP" id="MF_01678">
    <property type="entry name" value="Salvage_MtnA"/>
    <property type="match status" value="1"/>
</dbReference>
<organism evidence="3 4">
    <name type="scientific">Herpetosiphon gulosus</name>
    <dbReference type="NCBI Taxonomy" id="1973496"/>
    <lineage>
        <taxon>Bacteria</taxon>
        <taxon>Bacillati</taxon>
        <taxon>Chloroflexota</taxon>
        <taxon>Chloroflexia</taxon>
        <taxon>Herpetosiphonales</taxon>
        <taxon>Herpetosiphonaceae</taxon>
        <taxon>Herpetosiphon</taxon>
    </lineage>
</organism>
<dbReference type="InterPro" id="IPR005251">
    <property type="entry name" value="IF-M1Pi"/>
</dbReference>
<dbReference type="InterPro" id="IPR000649">
    <property type="entry name" value="IF-2B-related"/>
</dbReference>
<dbReference type="EMBL" id="BAABRU010000016">
    <property type="protein sequence ID" value="GAA5530212.1"/>
    <property type="molecule type" value="Genomic_DNA"/>
</dbReference>